<feature type="compositionally biased region" description="Low complexity" evidence="2">
    <location>
        <begin position="33"/>
        <end position="42"/>
    </location>
</feature>
<keyword evidence="5" id="KW-1185">Reference proteome</keyword>
<keyword evidence="1" id="KW-0833">Ubl conjugation pathway</keyword>
<gene>
    <name evidence="4" type="ORF">MVES_003767</name>
</gene>
<dbReference type="GO" id="GO:0005737">
    <property type="term" value="C:cytoplasm"/>
    <property type="evidence" value="ECO:0007669"/>
    <property type="project" value="TreeGrafter"/>
</dbReference>
<organism evidence="4 5">
    <name type="scientific">Malassezia vespertilionis</name>
    <dbReference type="NCBI Taxonomy" id="2020962"/>
    <lineage>
        <taxon>Eukaryota</taxon>
        <taxon>Fungi</taxon>
        <taxon>Dikarya</taxon>
        <taxon>Basidiomycota</taxon>
        <taxon>Ustilaginomycotina</taxon>
        <taxon>Malasseziomycetes</taxon>
        <taxon>Malasseziales</taxon>
        <taxon>Malasseziaceae</taxon>
        <taxon>Malassezia</taxon>
    </lineage>
</organism>
<protein>
    <recommendedName>
        <fullName evidence="3">F-box protein Hrt3/FBXO9 C-terminal domain-containing protein</fullName>
    </recommendedName>
</protein>
<dbReference type="GO" id="GO:0019005">
    <property type="term" value="C:SCF ubiquitin ligase complex"/>
    <property type="evidence" value="ECO:0007669"/>
    <property type="project" value="TreeGrafter"/>
</dbReference>
<proteinExistence type="predicted"/>
<dbReference type="InterPro" id="IPR036047">
    <property type="entry name" value="F-box-like_dom_sf"/>
</dbReference>
<dbReference type="PANTHER" id="PTHR12874:SF9">
    <property type="entry name" value="F-BOX ONLY PROTEIN 48"/>
    <property type="match status" value="1"/>
</dbReference>
<sequence length="383" mass="43302">MHTADAALHDFRLQWQRDVERDVAERDAPPAAPHASHSSCFAPPRPPTAPPLPKHDTLAHMLAPLVAAHEADVAHAPLEAQTPSTTHGAAPRERSCCPRTVHEMHAADETLPFPAGTLPDEVWMRVLFCALEPTLLAPGIASLSDTMHHESCPSASAHHAWSGPDYITLENAARTCWKLRLLTSRAMLWRRVVHATYQPPQLPLYTTPDTLFARTPYSWRDLFIQQPRLRMHGAYIATCRYTQQGLSEENRWVRVFHLVEFFRYLRFFPDGQVLSMLTSDRPAETVHRLVPGERAKGMATGHWHLVCDDTHGATIAIENLCDPTLGRYVFQMTLRLGQTAPGRWNKLELLAYTSQRRGTAEVLPIPHKHMRPFLFSRVLRYGT</sequence>
<name>A0A2N1J6Y0_9BASI</name>
<dbReference type="OrthoDB" id="2117972at2759"/>
<dbReference type="SUPFAM" id="SSF81383">
    <property type="entry name" value="F-box domain"/>
    <property type="match status" value="1"/>
</dbReference>
<evidence type="ECO:0000256" key="1">
    <source>
        <dbReference type="ARBA" id="ARBA00022786"/>
    </source>
</evidence>
<evidence type="ECO:0000259" key="3">
    <source>
        <dbReference type="Pfam" id="PF19270"/>
    </source>
</evidence>
<dbReference type="Pfam" id="PF19270">
    <property type="entry name" value="FBO_C"/>
    <property type="match status" value="1"/>
</dbReference>
<reference evidence="4 5" key="1">
    <citation type="submission" date="2017-10" db="EMBL/GenBank/DDBJ databases">
        <title>A novel species of cold-tolerant Malassezia isolated from bats.</title>
        <authorList>
            <person name="Lorch J.M."/>
            <person name="Palmer J.M."/>
            <person name="Vanderwolf K.J."/>
            <person name="Schmidt K.Z."/>
            <person name="Verant M.L."/>
            <person name="Weller T.J."/>
            <person name="Blehert D.S."/>
        </authorList>
    </citation>
    <scope>NUCLEOTIDE SEQUENCE [LARGE SCALE GENOMIC DNA]</scope>
    <source>
        <strain evidence="4 5">NWHC:44797-103</strain>
    </source>
</reference>
<feature type="region of interest" description="Disordered" evidence="2">
    <location>
        <begin position="22"/>
        <end position="54"/>
    </location>
</feature>
<dbReference type="AlphaFoldDB" id="A0A2N1J6Y0"/>
<evidence type="ECO:0000313" key="5">
    <source>
        <dbReference type="Proteomes" id="UP000232875"/>
    </source>
</evidence>
<feature type="domain" description="F-box protein Hrt3/FBXO9 C-terminal" evidence="3">
    <location>
        <begin position="218"/>
        <end position="365"/>
    </location>
</feature>
<dbReference type="Proteomes" id="UP000232875">
    <property type="component" value="Unassembled WGS sequence"/>
</dbReference>
<dbReference type="EMBL" id="KZ454996">
    <property type="protein sequence ID" value="PKI82316.1"/>
    <property type="molecule type" value="Genomic_DNA"/>
</dbReference>
<dbReference type="GO" id="GO:0031146">
    <property type="term" value="P:SCF-dependent proteasomal ubiquitin-dependent protein catabolic process"/>
    <property type="evidence" value="ECO:0007669"/>
    <property type="project" value="TreeGrafter"/>
</dbReference>
<evidence type="ECO:0000256" key="2">
    <source>
        <dbReference type="SAM" id="MobiDB-lite"/>
    </source>
</evidence>
<evidence type="ECO:0000313" key="4">
    <source>
        <dbReference type="EMBL" id="PKI82316.1"/>
    </source>
</evidence>
<feature type="compositionally biased region" description="Pro residues" evidence="2">
    <location>
        <begin position="43"/>
        <end position="52"/>
    </location>
</feature>
<dbReference type="STRING" id="2020962.A0A2N1J6Y0"/>
<dbReference type="InterPro" id="IPR045464">
    <property type="entry name" value="Hrt3/FBXO9_C"/>
</dbReference>
<dbReference type="PANTHER" id="PTHR12874">
    <property type="entry name" value="F-BOX ONLY PROTEIN 48-RELATED"/>
    <property type="match status" value="1"/>
</dbReference>
<accession>A0A2N1J6Y0</accession>